<organism evidence="3">
    <name type="scientific">Gongylonema pulchrum</name>
    <dbReference type="NCBI Taxonomy" id="637853"/>
    <lineage>
        <taxon>Eukaryota</taxon>
        <taxon>Metazoa</taxon>
        <taxon>Ecdysozoa</taxon>
        <taxon>Nematoda</taxon>
        <taxon>Chromadorea</taxon>
        <taxon>Rhabditida</taxon>
        <taxon>Spirurina</taxon>
        <taxon>Spiruromorpha</taxon>
        <taxon>Spiruroidea</taxon>
        <taxon>Gongylonematidae</taxon>
        <taxon>Gongylonema</taxon>
    </lineage>
</organism>
<evidence type="ECO:0000313" key="3">
    <source>
        <dbReference type="WBParaSite" id="GPUH_0000200501-mRNA-1"/>
    </source>
</evidence>
<protein>
    <submittedName>
        <fullName evidence="3">FAT domain-containing protein</fullName>
    </submittedName>
</protein>
<keyword evidence="2" id="KW-1185">Reference proteome</keyword>
<gene>
    <name evidence="1" type="ORF">GPUH_LOCUS2000</name>
</gene>
<evidence type="ECO:0000313" key="2">
    <source>
        <dbReference type="Proteomes" id="UP000271098"/>
    </source>
</evidence>
<dbReference type="PANTHER" id="PTHR21696">
    <property type="entry name" value="PROTEIN UNC-79 HOMOLOG"/>
    <property type="match status" value="1"/>
</dbReference>
<proteinExistence type="predicted"/>
<dbReference type="AlphaFoldDB" id="A0A183CZV9"/>
<dbReference type="WBParaSite" id="GPUH_0000200501-mRNA-1">
    <property type="protein sequence ID" value="GPUH_0000200501-mRNA-1"/>
    <property type="gene ID" value="GPUH_0000200501"/>
</dbReference>
<accession>A0A183CZV9</accession>
<evidence type="ECO:0000313" key="1">
    <source>
        <dbReference type="EMBL" id="VDK31436.1"/>
    </source>
</evidence>
<dbReference type="InterPro" id="IPR024855">
    <property type="entry name" value="UNC79"/>
</dbReference>
<reference evidence="1 2" key="2">
    <citation type="submission" date="2018-11" db="EMBL/GenBank/DDBJ databases">
        <authorList>
            <consortium name="Pathogen Informatics"/>
        </authorList>
    </citation>
    <scope>NUCLEOTIDE SEQUENCE [LARGE SCALE GENOMIC DNA]</scope>
</reference>
<dbReference type="EMBL" id="UYRT01002755">
    <property type="protein sequence ID" value="VDK31436.1"/>
    <property type="molecule type" value="Genomic_DNA"/>
</dbReference>
<reference evidence="3" key="1">
    <citation type="submission" date="2016-06" db="UniProtKB">
        <authorList>
            <consortium name="WormBaseParasite"/>
        </authorList>
    </citation>
    <scope>IDENTIFICATION</scope>
</reference>
<dbReference type="PANTHER" id="PTHR21696:SF2">
    <property type="entry name" value="PROTEIN UNC-79 HOMOLOG"/>
    <property type="match status" value="1"/>
</dbReference>
<name>A0A183CZV9_9BILA</name>
<sequence>MHCITLPSGEEMFWNVVNAQFTDQRWEERFSAANAAPISSNKVIQTSLSCCIAHLIASVDDPNPAVAQRALLSIKHMPSASLKLMCLCLESQFDSSILDRALIISRIQQLTSILPDEEILTWEFFIQRFEGLALESQLRSSNGDSTFVHDLMHSDPLSDLYQRKIARARQAIENSATARSIVRTLQSGSMRHQLSNATYRPNWEAVAELERGDAKRKSKAAISAREKIRRVVTVVRVVSVWKQFSKRLQSLTSMVSALARSAATQSYCMYSIRSTLVPSVCLFQHNPCISKALLPYVARSFFPVITKRPTCYDQCSIAHMVIFFRHSLVFVKPFGHLLPFGLLPDSTIFSLTFAVMLSVSSSKIMNEIAAKRDICEFHFFASAVEQ</sequence>
<dbReference type="Proteomes" id="UP000271098">
    <property type="component" value="Unassembled WGS sequence"/>
</dbReference>
<dbReference type="OrthoDB" id="6270916at2759"/>